<dbReference type="Proteomes" id="UP000620046">
    <property type="component" value="Unassembled WGS sequence"/>
</dbReference>
<comment type="caution">
    <text evidence="1">The sequence shown here is derived from an EMBL/GenBank/DDBJ whole genome shotgun (WGS) entry which is preliminary data.</text>
</comment>
<protein>
    <submittedName>
        <fullName evidence="1">Uncharacterized protein</fullName>
    </submittedName>
</protein>
<evidence type="ECO:0000313" key="2">
    <source>
        <dbReference type="Proteomes" id="UP000620046"/>
    </source>
</evidence>
<dbReference type="EMBL" id="BMJA01000001">
    <property type="protein sequence ID" value="GGA29946.1"/>
    <property type="molecule type" value="Genomic_DNA"/>
</dbReference>
<name>A0ABQ1FWK3_9GAMM</name>
<proteinExistence type="predicted"/>
<organism evidence="1 2">
    <name type="scientific">Dyella nitratireducens</name>
    <dbReference type="NCBI Taxonomy" id="1849580"/>
    <lineage>
        <taxon>Bacteria</taxon>
        <taxon>Pseudomonadati</taxon>
        <taxon>Pseudomonadota</taxon>
        <taxon>Gammaproteobacteria</taxon>
        <taxon>Lysobacterales</taxon>
        <taxon>Rhodanobacteraceae</taxon>
        <taxon>Dyella</taxon>
    </lineage>
</organism>
<reference evidence="2" key="1">
    <citation type="journal article" date="2019" name="Int. J. Syst. Evol. Microbiol.">
        <title>The Global Catalogue of Microorganisms (GCM) 10K type strain sequencing project: providing services to taxonomists for standard genome sequencing and annotation.</title>
        <authorList>
            <consortium name="The Broad Institute Genomics Platform"/>
            <consortium name="The Broad Institute Genome Sequencing Center for Infectious Disease"/>
            <person name="Wu L."/>
            <person name="Ma J."/>
        </authorList>
    </citation>
    <scope>NUCLEOTIDE SEQUENCE [LARGE SCALE GENOMIC DNA]</scope>
    <source>
        <strain evidence="2">CGMCC 1.15439</strain>
    </source>
</reference>
<dbReference type="RefSeq" id="WP_188793930.1">
    <property type="nucleotide sequence ID" value="NZ_BMJA01000001.1"/>
</dbReference>
<sequence length="119" mass="13698">MDIDLEAGLHPTVHKAISALQVGDKLTWLTCFTASAKLFDNGKRRGFHQFSRDHVGMMYFTTIEHVDRDGRGMRGWLHLGDDEEIVAYFKFRIDTAEMCSRLDVSRLEGDRHFPLLGDR</sequence>
<accession>A0ABQ1FWK3</accession>
<keyword evidence="2" id="KW-1185">Reference proteome</keyword>
<gene>
    <name evidence="1" type="ORF">GCM10010981_18650</name>
</gene>
<evidence type="ECO:0000313" key="1">
    <source>
        <dbReference type="EMBL" id="GGA29946.1"/>
    </source>
</evidence>